<reference evidence="6" key="1">
    <citation type="journal article" date="2020" name="BMC Genomics">
        <title>Correction to: Identification and distribution of gene clusters required for synthesis of sphingolipid metabolism inhibitors in diverse species of the filamentous fungus Fusarium.</title>
        <authorList>
            <person name="Kim H.S."/>
            <person name="Lohmar J.M."/>
            <person name="Busman M."/>
            <person name="Brown D.W."/>
            <person name="Naumann T.A."/>
            <person name="Divon H.H."/>
            <person name="Lysoe E."/>
            <person name="Uhlig S."/>
            <person name="Proctor R.H."/>
        </authorList>
    </citation>
    <scope>NUCLEOTIDE SEQUENCE</scope>
    <source>
        <strain evidence="6">NRRL 20472</strain>
    </source>
</reference>
<dbReference type="Proteomes" id="UP000622797">
    <property type="component" value="Unassembled WGS sequence"/>
</dbReference>
<dbReference type="Pfam" id="PF03403">
    <property type="entry name" value="PAF-AH_p_II"/>
    <property type="match status" value="2"/>
</dbReference>
<feature type="signal peptide" evidence="5">
    <location>
        <begin position="1"/>
        <end position="16"/>
    </location>
</feature>
<name>A0A8H4U484_9HYPO</name>
<comment type="caution">
    <text evidence="6">The sequence shown here is derived from an EMBL/GenBank/DDBJ whole genome shotgun (WGS) entry which is preliminary data.</text>
</comment>
<sequence length="367" mass="39714">MRFLDFVAGFAAATSATLVPSVSPGPYPVGLRIKALTDDSRWDPYAPKDDPQRRRVLLSAFIPVGSANDSCPHGEVDVPYMPPKTAEAFGLQTDAMGLPHGVFENLKMRLCRLTDDKASDEGSRAEPATFPVVIFSPGRGVSRLAYNAMAKTLASHGYVVLTVDHAYDATIIEFPDVRRKDISFIIDQLKDNAIAKALLGFTSVDRIFVFGHSAGGAATASSLFADDRVLGGINLDGDILGPVVTSGLDKPLFIIGKPHSREQGPSWNQTWENLRGPGMMMQIDGTTHQSFFDAPLLVTLRDIPEGYEDKINAALGTIDGRRMPTVITELTVAILAFVLDGAVDRLCQVDASLPEMSYFALRLNTTT</sequence>
<dbReference type="EMBL" id="JABEXW010000160">
    <property type="protein sequence ID" value="KAF4969506.1"/>
    <property type="molecule type" value="Genomic_DNA"/>
</dbReference>
<evidence type="ECO:0000256" key="1">
    <source>
        <dbReference type="ARBA" id="ARBA00013201"/>
    </source>
</evidence>
<dbReference type="InterPro" id="IPR029058">
    <property type="entry name" value="AB_hydrolase_fold"/>
</dbReference>
<evidence type="ECO:0000313" key="6">
    <source>
        <dbReference type="EMBL" id="KAF4969506.1"/>
    </source>
</evidence>
<keyword evidence="2" id="KW-0378">Hydrolase</keyword>
<dbReference type="EC" id="3.1.1.47" evidence="1"/>
<dbReference type="PANTHER" id="PTHR10272:SF14">
    <property type="entry name" value="PAF ACETYLHYDROLASE FAMILY PROTEIN"/>
    <property type="match status" value="1"/>
</dbReference>
<accession>A0A8H4U484</accession>
<gene>
    <name evidence="6" type="ORF">FSARC_3292</name>
</gene>
<evidence type="ECO:0000313" key="7">
    <source>
        <dbReference type="Proteomes" id="UP000622797"/>
    </source>
</evidence>
<keyword evidence="3" id="KW-0442">Lipid degradation</keyword>
<evidence type="ECO:0000256" key="3">
    <source>
        <dbReference type="ARBA" id="ARBA00022963"/>
    </source>
</evidence>
<proteinExistence type="predicted"/>
<keyword evidence="7" id="KW-1185">Reference proteome</keyword>
<dbReference type="PANTHER" id="PTHR10272">
    <property type="entry name" value="PLATELET-ACTIVATING FACTOR ACETYLHYDROLASE"/>
    <property type="match status" value="1"/>
</dbReference>
<feature type="chain" id="PRO_5034238871" description="1-alkyl-2-acetylglycerophosphocholine esterase" evidence="5">
    <location>
        <begin position="17"/>
        <end position="367"/>
    </location>
</feature>
<reference evidence="6" key="2">
    <citation type="submission" date="2020-05" db="EMBL/GenBank/DDBJ databases">
        <authorList>
            <person name="Kim H.-S."/>
            <person name="Proctor R.H."/>
            <person name="Brown D.W."/>
        </authorList>
    </citation>
    <scope>NUCLEOTIDE SEQUENCE</scope>
    <source>
        <strain evidence="6">NRRL 20472</strain>
    </source>
</reference>
<organism evidence="6 7">
    <name type="scientific">Fusarium sarcochroum</name>
    <dbReference type="NCBI Taxonomy" id="1208366"/>
    <lineage>
        <taxon>Eukaryota</taxon>
        <taxon>Fungi</taxon>
        <taxon>Dikarya</taxon>
        <taxon>Ascomycota</taxon>
        <taxon>Pezizomycotina</taxon>
        <taxon>Sordariomycetes</taxon>
        <taxon>Hypocreomycetidae</taxon>
        <taxon>Hypocreales</taxon>
        <taxon>Nectriaceae</taxon>
        <taxon>Fusarium</taxon>
        <taxon>Fusarium lateritium species complex</taxon>
    </lineage>
</organism>
<keyword evidence="4" id="KW-0443">Lipid metabolism</keyword>
<evidence type="ECO:0000256" key="2">
    <source>
        <dbReference type="ARBA" id="ARBA00022801"/>
    </source>
</evidence>
<dbReference type="GO" id="GO:0016042">
    <property type="term" value="P:lipid catabolic process"/>
    <property type="evidence" value="ECO:0007669"/>
    <property type="project" value="UniProtKB-KW"/>
</dbReference>
<dbReference type="AlphaFoldDB" id="A0A8H4U484"/>
<dbReference type="Gene3D" id="3.40.50.1820">
    <property type="entry name" value="alpha/beta hydrolase"/>
    <property type="match status" value="2"/>
</dbReference>
<keyword evidence="5" id="KW-0732">Signal</keyword>
<evidence type="ECO:0000256" key="4">
    <source>
        <dbReference type="ARBA" id="ARBA00023098"/>
    </source>
</evidence>
<protein>
    <recommendedName>
        <fullName evidence="1">1-alkyl-2-acetylglycerophosphocholine esterase</fullName>
        <ecNumber evidence="1">3.1.1.47</ecNumber>
    </recommendedName>
</protein>
<dbReference type="OrthoDB" id="2363873at2759"/>
<evidence type="ECO:0000256" key="5">
    <source>
        <dbReference type="SAM" id="SignalP"/>
    </source>
</evidence>
<dbReference type="SUPFAM" id="SSF53474">
    <property type="entry name" value="alpha/beta-Hydrolases"/>
    <property type="match status" value="1"/>
</dbReference>
<dbReference type="GO" id="GO:0003847">
    <property type="term" value="F:1-alkyl-2-acetylglycerophosphocholine esterase activity"/>
    <property type="evidence" value="ECO:0007669"/>
    <property type="project" value="UniProtKB-EC"/>
</dbReference>